<dbReference type="WBParaSite" id="NBR_0001478101-mRNA-1">
    <property type="protein sequence ID" value="NBR_0001478101-mRNA-1"/>
    <property type="gene ID" value="NBR_0001478101"/>
</dbReference>
<dbReference type="AlphaFoldDB" id="A0A0N4YDR2"/>
<protein>
    <submittedName>
        <fullName evidence="2 4">Uncharacterized protein</fullName>
    </submittedName>
</protein>
<evidence type="ECO:0000313" key="2">
    <source>
        <dbReference type="EMBL" id="VDL78376.1"/>
    </source>
</evidence>
<gene>
    <name evidence="2" type="ORF">NBR_LOCUS14782</name>
</gene>
<dbReference type="Proteomes" id="UP000271162">
    <property type="component" value="Unassembled WGS sequence"/>
</dbReference>
<organism evidence="4">
    <name type="scientific">Nippostrongylus brasiliensis</name>
    <name type="common">Rat hookworm</name>
    <dbReference type="NCBI Taxonomy" id="27835"/>
    <lineage>
        <taxon>Eukaryota</taxon>
        <taxon>Metazoa</taxon>
        <taxon>Ecdysozoa</taxon>
        <taxon>Nematoda</taxon>
        <taxon>Chromadorea</taxon>
        <taxon>Rhabditida</taxon>
        <taxon>Rhabditina</taxon>
        <taxon>Rhabditomorpha</taxon>
        <taxon>Strongyloidea</taxon>
        <taxon>Heligmosomidae</taxon>
        <taxon>Nippostrongylus</taxon>
    </lineage>
</organism>
<reference evidence="4" key="1">
    <citation type="submission" date="2017-02" db="UniProtKB">
        <authorList>
            <consortium name="WormBaseParasite"/>
        </authorList>
    </citation>
    <scope>IDENTIFICATION</scope>
</reference>
<evidence type="ECO:0000313" key="4">
    <source>
        <dbReference type="WBParaSite" id="NBR_0001478101-mRNA-1"/>
    </source>
</evidence>
<keyword evidence="1" id="KW-0472">Membrane</keyword>
<sequence>MIGGAATTLAWMERLLSRKQVSDDEANDVEVDNISFTSLKSYDDDDLRMSVQQSPIMSSYSDFKSASELSLHCQHSSDLPPLPEIVSQEPYWKTVEQELIGLRQQNSGVSRDLEESNLYLYSLRLSLAAIEEARWLNDISKDPELSRLVREIDPQFPLAVNHIPPCLESCGSSTSGPINEGGDAPGPTCPPIEIDNDLDTRSTFFKSLRRPHRSHRQFNTVSSPSRKPQISWNDLVAINLERLVVVFVFFSLFTVYSYFTIRVFLERISECNALLSGSAREK</sequence>
<reference evidence="2 3" key="2">
    <citation type="submission" date="2018-11" db="EMBL/GenBank/DDBJ databases">
        <authorList>
            <consortium name="Pathogen Informatics"/>
        </authorList>
    </citation>
    <scope>NUCLEOTIDE SEQUENCE [LARGE SCALE GENOMIC DNA]</scope>
</reference>
<accession>A0A0N4YDR2</accession>
<keyword evidence="3" id="KW-1185">Reference proteome</keyword>
<keyword evidence="1" id="KW-0812">Transmembrane</keyword>
<proteinExistence type="predicted"/>
<keyword evidence="1" id="KW-1133">Transmembrane helix</keyword>
<dbReference type="STRING" id="27835.A0A0N4YDR2"/>
<name>A0A0N4YDR2_NIPBR</name>
<evidence type="ECO:0000256" key="1">
    <source>
        <dbReference type="SAM" id="Phobius"/>
    </source>
</evidence>
<evidence type="ECO:0000313" key="3">
    <source>
        <dbReference type="Proteomes" id="UP000271162"/>
    </source>
</evidence>
<dbReference type="EMBL" id="UYSL01021490">
    <property type="protein sequence ID" value="VDL78376.1"/>
    <property type="molecule type" value="Genomic_DNA"/>
</dbReference>
<feature type="transmembrane region" description="Helical" evidence="1">
    <location>
        <begin position="243"/>
        <end position="265"/>
    </location>
</feature>